<evidence type="ECO:0000256" key="3">
    <source>
        <dbReference type="SAM" id="MobiDB-lite"/>
    </source>
</evidence>
<feature type="non-terminal residue" evidence="4">
    <location>
        <position position="1"/>
    </location>
</feature>
<evidence type="ECO:0000256" key="2">
    <source>
        <dbReference type="ARBA" id="ARBA00023186"/>
    </source>
</evidence>
<evidence type="ECO:0000256" key="1">
    <source>
        <dbReference type="ARBA" id="ARBA00009054"/>
    </source>
</evidence>
<feature type="region of interest" description="Disordered" evidence="3">
    <location>
        <begin position="1"/>
        <end position="21"/>
    </location>
</feature>
<accession>A0A382E3G5</accession>
<dbReference type="Pfam" id="PF01025">
    <property type="entry name" value="GrpE"/>
    <property type="match status" value="1"/>
</dbReference>
<dbReference type="InterPro" id="IPR013805">
    <property type="entry name" value="GrpE_CC"/>
</dbReference>
<dbReference type="InterPro" id="IPR000740">
    <property type="entry name" value="GrpE"/>
</dbReference>
<dbReference type="SUPFAM" id="SSF58014">
    <property type="entry name" value="Coiled-coil domain of nucleotide exchange factor GrpE"/>
    <property type="match status" value="1"/>
</dbReference>
<evidence type="ECO:0000313" key="4">
    <source>
        <dbReference type="EMBL" id="SVB45230.1"/>
    </source>
</evidence>
<name>A0A382E3G5_9ZZZZ</name>
<dbReference type="GO" id="GO:0006457">
    <property type="term" value="P:protein folding"/>
    <property type="evidence" value="ECO:0007669"/>
    <property type="project" value="InterPro"/>
</dbReference>
<sequence>VTGEADDEAPEAVEQDDEADSIEELEARTAELEKELQYSAAEIVNVRQRAARERSEAMRYGGMSMALRMLPLVDSLEKALEAANGDDSDALSEGVRLTLEGAKAALEA</sequence>
<proteinExistence type="inferred from homology"/>
<reference evidence="4" key="1">
    <citation type="submission" date="2018-05" db="EMBL/GenBank/DDBJ databases">
        <authorList>
            <person name="Lanie J.A."/>
            <person name="Ng W.-L."/>
            <person name="Kazmierczak K.M."/>
            <person name="Andrzejewski T.M."/>
            <person name="Davidsen T.M."/>
            <person name="Wayne K.J."/>
            <person name="Tettelin H."/>
            <person name="Glass J.I."/>
            <person name="Rusch D."/>
            <person name="Podicherti R."/>
            <person name="Tsui H.-C.T."/>
            <person name="Winkler M.E."/>
        </authorList>
    </citation>
    <scope>NUCLEOTIDE SEQUENCE</scope>
</reference>
<dbReference type="AlphaFoldDB" id="A0A382E3G5"/>
<dbReference type="Gene3D" id="3.90.20.20">
    <property type="match status" value="1"/>
</dbReference>
<dbReference type="GO" id="GO:0042803">
    <property type="term" value="F:protein homodimerization activity"/>
    <property type="evidence" value="ECO:0007669"/>
    <property type="project" value="InterPro"/>
</dbReference>
<dbReference type="GO" id="GO:0000774">
    <property type="term" value="F:adenyl-nucleotide exchange factor activity"/>
    <property type="evidence" value="ECO:0007669"/>
    <property type="project" value="InterPro"/>
</dbReference>
<dbReference type="EMBL" id="UINC01042503">
    <property type="protein sequence ID" value="SVB45230.1"/>
    <property type="molecule type" value="Genomic_DNA"/>
</dbReference>
<dbReference type="GO" id="GO:0051087">
    <property type="term" value="F:protein-folding chaperone binding"/>
    <property type="evidence" value="ECO:0007669"/>
    <property type="project" value="InterPro"/>
</dbReference>
<keyword evidence="2" id="KW-0143">Chaperone</keyword>
<protein>
    <recommendedName>
        <fullName evidence="5">Nucleotide exchange factor GrpE</fullName>
    </recommendedName>
</protein>
<comment type="similarity">
    <text evidence="1">Belongs to the GrpE family.</text>
</comment>
<evidence type="ECO:0008006" key="5">
    <source>
        <dbReference type="Google" id="ProtNLM"/>
    </source>
</evidence>
<gene>
    <name evidence="4" type="ORF">METZ01_LOCUS198084</name>
</gene>
<feature type="non-terminal residue" evidence="4">
    <location>
        <position position="108"/>
    </location>
</feature>
<organism evidence="4">
    <name type="scientific">marine metagenome</name>
    <dbReference type="NCBI Taxonomy" id="408172"/>
    <lineage>
        <taxon>unclassified sequences</taxon>
        <taxon>metagenomes</taxon>
        <taxon>ecological metagenomes</taxon>
    </lineage>
</organism>